<keyword evidence="2" id="KW-1185">Reference proteome</keyword>
<accession>A0A972JA14</accession>
<organism evidence="1 2">
    <name type="scientific">Azoarcus taiwanensis</name>
    <dbReference type="NCBI Taxonomy" id="666964"/>
    <lineage>
        <taxon>Bacteria</taxon>
        <taxon>Pseudomonadati</taxon>
        <taxon>Pseudomonadota</taxon>
        <taxon>Betaproteobacteria</taxon>
        <taxon>Rhodocyclales</taxon>
        <taxon>Zoogloeaceae</taxon>
        <taxon>Azoarcus</taxon>
    </lineage>
</organism>
<gene>
    <name evidence="1" type="ORF">GPA21_06345</name>
</gene>
<dbReference type="RefSeq" id="WP_168987372.1">
    <property type="nucleotide sequence ID" value="NZ_CAWPHM010000199.1"/>
</dbReference>
<protein>
    <submittedName>
        <fullName evidence="1">DUF2889 domain-containing protein</fullName>
    </submittedName>
</protein>
<name>A0A972JA14_9RHOO</name>
<dbReference type="EMBL" id="WTVM01000027">
    <property type="protein sequence ID" value="NMG02588.1"/>
    <property type="molecule type" value="Genomic_DNA"/>
</dbReference>
<dbReference type="Proteomes" id="UP000599523">
    <property type="component" value="Unassembled WGS sequence"/>
</dbReference>
<reference evidence="1" key="1">
    <citation type="submission" date="2019-12" db="EMBL/GenBank/DDBJ databases">
        <title>Comparative genomics gives insights into the taxonomy of the Azoarcus-Aromatoleum group and reveals separate origins of nif in the plant-associated Azoarcus and non-plant-associated Aromatoleum sub-groups.</title>
        <authorList>
            <person name="Lafos M."/>
            <person name="Maluk M."/>
            <person name="Batista M."/>
            <person name="Junghare M."/>
            <person name="Carmona M."/>
            <person name="Faoro H."/>
            <person name="Cruz L.M."/>
            <person name="Battistoni F."/>
            <person name="De Souza E."/>
            <person name="Pedrosa F."/>
            <person name="Chen W.-M."/>
            <person name="Poole P.S."/>
            <person name="Dixon R.A."/>
            <person name="James E.K."/>
        </authorList>
    </citation>
    <scope>NUCLEOTIDE SEQUENCE</scope>
    <source>
        <strain evidence="1">NSC3</strain>
    </source>
</reference>
<evidence type="ECO:0000313" key="1">
    <source>
        <dbReference type="EMBL" id="NMG02588.1"/>
    </source>
</evidence>
<dbReference type="InterPro" id="IPR021312">
    <property type="entry name" value="DUF2889"/>
</dbReference>
<dbReference type="AlphaFoldDB" id="A0A972JA14"/>
<comment type="caution">
    <text evidence="1">The sequence shown here is derived from an EMBL/GenBank/DDBJ whole genome shotgun (WGS) entry which is preliminary data.</text>
</comment>
<proteinExistence type="predicted"/>
<sequence>MSLPPPPVARVRAHTRRIVVEGYRREDGLLELDASLTDVKDADYPLASGVRKAGEPVHLMHVRITIDWEFNILDAQASSEWVPYPGGCDTIGPKYAQLKGLNLVRGFRRTVGEMFEGVGGCSHITELLFSLPTAAIQTFASFRRETDDEVGKPFQLDRCQALETSTETVRRYYPRWYRPGDGASD</sequence>
<evidence type="ECO:0000313" key="2">
    <source>
        <dbReference type="Proteomes" id="UP000599523"/>
    </source>
</evidence>
<dbReference type="Pfam" id="PF11136">
    <property type="entry name" value="DUF2889"/>
    <property type="match status" value="1"/>
</dbReference>